<dbReference type="AlphaFoldDB" id="A0A8J7JMN2"/>
<dbReference type="Gene3D" id="1.20.144.10">
    <property type="entry name" value="Phosphatidic acid phosphatase type 2/haloperoxidase"/>
    <property type="match status" value="1"/>
</dbReference>
<dbReference type="SUPFAM" id="SSF48317">
    <property type="entry name" value="Acid phosphatase/Vanadium-dependent haloperoxidase"/>
    <property type="match status" value="1"/>
</dbReference>
<organism evidence="2 3">
    <name type="scientific">Geomesophilobacter sediminis</name>
    <dbReference type="NCBI Taxonomy" id="2798584"/>
    <lineage>
        <taxon>Bacteria</taxon>
        <taxon>Pseudomonadati</taxon>
        <taxon>Thermodesulfobacteriota</taxon>
        <taxon>Desulfuromonadia</taxon>
        <taxon>Geobacterales</taxon>
        <taxon>Geobacteraceae</taxon>
        <taxon>Geomesophilobacter</taxon>
    </lineage>
</organism>
<feature type="domain" description="Phosphatidic acid phosphatase type 2/haloperoxidase" evidence="1">
    <location>
        <begin position="153"/>
        <end position="275"/>
    </location>
</feature>
<dbReference type="Proteomes" id="UP000636888">
    <property type="component" value="Unassembled WGS sequence"/>
</dbReference>
<reference evidence="2" key="1">
    <citation type="submission" date="2020-12" db="EMBL/GenBank/DDBJ databases">
        <title>Geomonas sp. Red875, isolated from river sediment.</title>
        <authorList>
            <person name="Xu Z."/>
            <person name="Zhang Z."/>
            <person name="Masuda Y."/>
            <person name="Itoh H."/>
            <person name="Senoo K."/>
        </authorList>
    </citation>
    <scope>NUCLEOTIDE SEQUENCE</scope>
    <source>
        <strain evidence="2">Red875</strain>
    </source>
</reference>
<dbReference type="SMART" id="SM00014">
    <property type="entry name" value="acidPPc"/>
    <property type="match status" value="1"/>
</dbReference>
<accession>A0A8J7JMN2</accession>
<comment type="caution">
    <text evidence="2">The sequence shown here is derived from an EMBL/GenBank/DDBJ whole genome shotgun (WGS) entry which is preliminary data.</text>
</comment>
<evidence type="ECO:0000259" key="1">
    <source>
        <dbReference type="SMART" id="SM00014"/>
    </source>
</evidence>
<dbReference type="Pfam" id="PF01569">
    <property type="entry name" value="PAP2"/>
    <property type="match status" value="1"/>
</dbReference>
<dbReference type="EMBL" id="JAEMHM010000011">
    <property type="protein sequence ID" value="MBJ6726005.1"/>
    <property type="molecule type" value="Genomic_DNA"/>
</dbReference>
<evidence type="ECO:0000313" key="3">
    <source>
        <dbReference type="Proteomes" id="UP000636888"/>
    </source>
</evidence>
<dbReference type="InterPro" id="IPR000326">
    <property type="entry name" value="PAP2/HPO"/>
</dbReference>
<keyword evidence="3" id="KW-1185">Reference proteome</keyword>
<evidence type="ECO:0000313" key="2">
    <source>
        <dbReference type="EMBL" id="MBJ6726005.1"/>
    </source>
</evidence>
<gene>
    <name evidence="2" type="ORF">JFN93_14905</name>
</gene>
<name>A0A8J7JMN2_9BACT</name>
<dbReference type="InterPro" id="IPR036938">
    <property type="entry name" value="PAP2/HPO_sf"/>
</dbReference>
<dbReference type="RefSeq" id="WP_199384891.1">
    <property type="nucleotide sequence ID" value="NZ_JAEMHM010000011.1"/>
</dbReference>
<protein>
    <submittedName>
        <fullName evidence="2">Phosphatase PAP2 family protein</fullName>
    </submittedName>
</protein>
<proteinExistence type="predicted"/>
<sequence>MSPITMLSPAVWSANTFAAPVRSASDSEPVGAASSVAASAGDPVAADQAPSSVRRGWGWRRASLAEYVVVPVAAAGTLYFESENGQHVTARWRGHDGFDEGIRSALRLDHPGAREAARTTGDVLMGLLIAAPVVDSLATLGMRDRNWDALWQTSMINLESFTFTSLASSLMQNLIAREKPFVRNCKDINHCEETQPNRSMPSGHTAFAFTGAGLLCTNHYYQGLYASPGAERLACASGLTLATATGFVRMMADGHYATDVLAGAGIGLFSGFVLPRLLHYSWPQATAADESEPPSIFRGMNFAPEIRAGGGALVCTVPF</sequence>